<evidence type="ECO:0000256" key="2">
    <source>
        <dbReference type="ARBA" id="ARBA00023015"/>
    </source>
</evidence>
<sequence length="379" mass="42564">MSHGSEFVNNSDFASSSVVAKNSREACDFASSSVVAENSREARDCDEPKNSDLPSENNSHQPKKKSRLVWSTELHLRFLNAIKQIGLSRAVPKKILEVMNVSYLERTHVASHLQKYRKFLKAKSDKVIKRRPKDEKSLVCVNTSENSEPLGMGAYGRIPLQSLPSNRRPPLHPCTTGNMVPKRNQQYDPNIQLTNNFHTEQKLAHAPPLPPFPNTNTPHNFRQSMGTLDQASRYGVWPPSHTVLVENQSMLQRNNIHQSMMHPPPIHPINFQSSSMIFRENPFTQNHCFGMNVDHSLLPPQSSRNSVGFVQSQGGNNTNEAILSRFAAVYPHKNAGLQSAAVRSYAASMFDTQVPYDSASYFSNQHFSTNIVEKTINDT</sequence>
<keyword evidence="2" id="KW-0805">Transcription regulation</keyword>
<evidence type="ECO:0000313" key="8">
    <source>
        <dbReference type="Proteomes" id="UP001189624"/>
    </source>
</evidence>
<keyword evidence="4" id="KW-0539">Nucleus</keyword>
<dbReference type="PANTHER" id="PTHR31442">
    <property type="entry name" value="HOMEODOMAIN-LIKE SUPERFAMILY PROTEIN-RELATED"/>
    <property type="match status" value="1"/>
</dbReference>
<evidence type="ECO:0000256" key="4">
    <source>
        <dbReference type="ARBA" id="ARBA00023242"/>
    </source>
</evidence>
<proteinExistence type="predicted"/>
<dbReference type="EMBL" id="OY731400">
    <property type="protein sequence ID" value="CAJ1936759.1"/>
    <property type="molecule type" value="Genomic_DNA"/>
</dbReference>
<accession>A0AA86VX49</accession>
<feature type="domain" description="Myb-like" evidence="6">
    <location>
        <begin position="68"/>
        <end position="117"/>
    </location>
</feature>
<evidence type="ECO:0000256" key="1">
    <source>
        <dbReference type="ARBA" id="ARBA00004123"/>
    </source>
</evidence>
<dbReference type="InterPro" id="IPR001005">
    <property type="entry name" value="SANT/Myb"/>
</dbReference>
<dbReference type="GO" id="GO:0003677">
    <property type="term" value="F:DNA binding"/>
    <property type="evidence" value="ECO:0007669"/>
    <property type="project" value="InterPro"/>
</dbReference>
<dbReference type="GO" id="GO:0005634">
    <property type="term" value="C:nucleus"/>
    <property type="evidence" value="ECO:0007669"/>
    <property type="project" value="UniProtKB-SubCell"/>
</dbReference>
<evidence type="ECO:0000256" key="5">
    <source>
        <dbReference type="SAM" id="MobiDB-lite"/>
    </source>
</evidence>
<dbReference type="Pfam" id="PF00249">
    <property type="entry name" value="Myb_DNA-binding"/>
    <property type="match status" value="1"/>
</dbReference>
<gene>
    <name evidence="7" type="ORF">AYBTSS11_LOCUS7643</name>
</gene>
<dbReference type="NCBIfam" id="TIGR01557">
    <property type="entry name" value="myb_SHAQKYF"/>
    <property type="match status" value="1"/>
</dbReference>
<reference evidence="7" key="1">
    <citation type="submission" date="2023-10" db="EMBL/GenBank/DDBJ databases">
        <authorList>
            <person name="Domelevo Entfellner J.-B."/>
        </authorList>
    </citation>
    <scope>NUCLEOTIDE SEQUENCE</scope>
</reference>
<comment type="subcellular location">
    <subcellularLocation>
        <location evidence="1">Nucleus</location>
    </subcellularLocation>
</comment>
<dbReference type="Proteomes" id="UP001189624">
    <property type="component" value="Chromosome 3"/>
</dbReference>
<dbReference type="InterPro" id="IPR044841">
    <property type="entry name" value="LUX/BOA-like"/>
</dbReference>
<evidence type="ECO:0000313" key="7">
    <source>
        <dbReference type="EMBL" id="CAJ1936759.1"/>
    </source>
</evidence>
<dbReference type="FunFam" id="1.10.10.60:FF:000007">
    <property type="entry name" value="Two-component response regulator"/>
    <property type="match status" value="1"/>
</dbReference>
<keyword evidence="3" id="KW-0804">Transcription</keyword>
<dbReference type="AlphaFoldDB" id="A0AA86VX49"/>
<dbReference type="PANTHER" id="PTHR31442:SF40">
    <property type="entry name" value="HOMEODOMAIN-LIKE SUPERFAMILY PROTEIN"/>
    <property type="match status" value="1"/>
</dbReference>
<feature type="region of interest" description="Disordered" evidence="5">
    <location>
        <begin position="31"/>
        <end position="66"/>
    </location>
</feature>
<feature type="compositionally biased region" description="Basic and acidic residues" evidence="5">
    <location>
        <begin position="38"/>
        <end position="50"/>
    </location>
</feature>
<dbReference type="InterPro" id="IPR009057">
    <property type="entry name" value="Homeodomain-like_sf"/>
</dbReference>
<dbReference type="SUPFAM" id="SSF46689">
    <property type="entry name" value="Homeodomain-like"/>
    <property type="match status" value="1"/>
</dbReference>
<evidence type="ECO:0000256" key="3">
    <source>
        <dbReference type="ARBA" id="ARBA00023163"/>
    </source>
</evidence>
<name>A0AA86VX49_9FABA</name>
<organism evidence="7 8">
    <name type="scientific">Sphenostylis stenocarpa</name>
    <dbReference type="NCBI Taxonomy" id="92480"/>
    <lineage>
        <taxon>Eukaryota</taxon>
        <taxon>Viridiplantae</taxon>
        <taxon>Streptophyta</taxon>
        <taxon>Embryophyta</taxon>
        <taxon>Tracheophyta</taxon>
        <taxon>Spermatophyta</taxon>
        <taxon>Magnoliopsida</taxon>
        <taxon>eudicotyledons</taxon>
        <taxon>Gunneridae</taxon>
        <taxon>Pentapetalae</taxon>
        <taxon>rosids</taxon>
        <taxon>fabids</taxon>
        <taxon>Fabales</taxon>
        <taxon>Fabaceae</taxon>
        <taxon>Papilionoideae</taxon>
        <taxon>50 kb inversion clade</taxon>
        <taxon>NPAAA clade</taxon>
        <taxon>indigoferoid/millettioid clade</taxon>
        <taxon>Phaseoleae</taxon>
        <taxon>Sphenostylis</taxon>
    </lineage>
</organism>
<keyword evidence="8" id="KW-1185">Reference proteome</keyword>
<dbReference type="Gene3D" id="1.10.10.60">
    <property type="entry name" value="Homeodomain-like"/>
    <property type="match status" value="1"/>
</dbReference>
<protein>
    <recommendedName>
        <fullName evidence="6">Myb-like domain-containing protein</fullName>
    </recommendedName>
</protein>
<dbReference type="GO" id="GO:0003700">
    <property type="term" value="F:DNA-binding transcription factor activity"/>
    <property type="evidence" value="ECO:0007669"/>
    <property type="project" value="InterPro"/>
</dbReference>
<dbReference type="InterPro" id="IPR006447">
    <property type="entry name" value="Myb_dom_plants"/>
</dbReference>
<dbReference type="Gramene" id="rna-AYBTSS11_LOCUS7643">
    <property type="protein sequence ID" value="CAJ1936759.1"/>
    <property type="gene ID" value="gene-AYBTSS11_LOCUS7643"/>
</dbReference>
<evidence type="ECO:0000259" key="6">
    <source>
        <dbReference type="Pfam" id="PF00249"/>
    </source>
</evidence>